<dbReference type="AlphaFoldDB" id="A0AA88MX32"/>
<keyword evidence="2" id="KW-0732">Signal</keyword>
<sequence>MCVLLVAFLSTVVLHSVSAGGSYCAKTARARAAALGLEYPGVHGAPDLHGAAHFRRHHSTNPLRPYFHGNYDAELAETEPNMAYYRQGYPGVRSSDDRAHNQAHPPRSESTFSYGTYDPVQREHATKQVLGLPRGLPVRNRVSGFDEVKQDALPAWAAAPERLPFVYNEHDKVFDASVPNRHAMSLGALSPPQTRGYGAYQRGLTGYGYGRAVPVLGFSHFNNQPHISEMNRRGPTFVRRARAWFPADYARLRHRNPNVKRFVQGLMRATHLSWSAAAAVCTEMACLCLTGGAL</sequence>
<reference evidence="3" key="1">
    <citation type="submission" date="2023-07" db="EMBL/GenBank/DDBJ databases">
        <title>Chromosome-level Genome Assembly of Striped Snakehead (Channa striata).</title>
        <authorList>
            <person name="Liu H."/>
        </authorList>
    </citation>
    <scope>NUCLEOTIDE SEQUENCE</scope>
    <source>
        <strain evidence="3">Gz</strain>
        <tissue evidence="3">Muscle</tissue>
    </source>
</reference>
<feature type="chain" id="PRO_5041650077" evidence="2">
    <location>
        <begin position="20"/>
        <end position="294"/>
    </location>
</feature>
<gene>
    <name evidence="3" type="ORF">Q5P01_011524</name>
</gene>
<feature type="region of interest" description="Disordered" evidence="1">
    <location>
        <begin position="86"/>
        <end position="114"/>
    </location>
</feature>
<evidence type="ECO:0000256" key="1">
    <source>
        <dbReference type="SAM" id="MobiDB-lite"/>
    </source>
</evidence>
<dbReference type="Proteomes" id="UP001187415">
    <property type="component" value="Unassembled WGS sequence"/>
</dbReference>
<name>A0AA88MX32_CHASR</name>
<organism evidence="3 4">
    <name type="scientific">Channa striata</name>
    <name type="common">Snakehead murrel</name>
    <name type="synonym">Ophicephalus striatus</name>
    <dbReference type="NCBI Taxonomy" id="64152"/>
    <lineage>
        <taxon>Eukaryota</taxon>
        <taxon>Metazoa</taxon>
        <taxon>Chordata</taxon>
        <taxon>Craniata</taxon>
        <taxon>Vertebrata</taxon>
        <taxon>Euteleostomi</taxon>
        <taxon>Actinopterygii</taxon>
        <taxon>Neopterygii</taxon>
        <taxon>Teleostei</taxon>
        <taxon>Neoteleostei</taxon>
        <taxon>Acanthomorphata</taxon>
        <taxon>Anabantaria</taxon>
        <taxon>Anabantiformes</taxon>
        <taxon>Channoidei</taxon>
        <taxon>Channidae</taxon>
        <taxon>Channa</taxon>
    </lineage>
</organism>
<evidence type="ECO:0000313" key="3">
    <source>
        <dbReference type="EMBL" id="KAK2844865.1"/>
    </source>
</evidence>
<feature type="signal peptide" evidence="2">
    <location>
        <begin position="1"/>
        <end position="19"/>
    </location>
</feature>
<evidence type="ECO:0000256" key="2">
    <source>
        <dbReference type="SAM" id="SignalP"/>
    </source>
</evidence>
<accession>A0AA88MX32</accession>
<comment type="caution">
    <text evidence="3">The sequence shown here is derived from an EMBL/GenBank/DDBJ whole genome shotgun (WGS) entry which is preliminary data.</text>
</comment>
<protein>
    <submittedName>
        <fullName evidence="3">Uncharacterized protein</fullName>
    </submittedName>
</protein>
<dbReference type="EMBL" id="JAUPFM010000008">
    <property type="protein sequence ID" value="KAK2844865.1"/>
    <property type="molecule type" value="Genomic_DNA"/>
</dbReference>
<keyword evidence="4" id="KW-1185">Reference proteome</keyword>
<evidence type="ECO:0000313" key="4">
    <source>
        <dbReference type="Proteomes" id="UP001187415"/>
    </source>
</evidence>
<proteinExistence type="predicted"/>